<gene>
    <name evidence="1" type="ORF">RIF23_01040</name>
</gene>
<comment type="caution">
    <text evidence="1">The sequence shown here is derived from an EMBL/GenBank/DDBJ whole genome shotgun (WGS) entry which is preliminary data.</text>
</comment>
<protein>
    <submittedName>
        <fullName evidence="1">Uncharacterized protein</fullName>
    </submittedName>
</protein>
<sequence length="69" mass="7423">MSERAAPMYCPYCAEEDLRPHEGDGEQGSGYAWACPDCARVFRVKFLGLRAASVASTPPTPDSDTEGPT</sequence>
<name>A0ABU2H0P1_9ACTN</name>
<accession>A0ABU2H0P1</accession>
<dbReference type="RefSeq" id="WP_310910383.1">
    <property type="nucleotide sequence ID" value="NZ_JAVLVT010000001.1"/>
</dbReference>
<evidence type="ECO:0000313" key="2">
    <source>
        <dbReference type="Proteomes" id="UP001250214"/>
    </source>
</evidence>
<proteinExistence type="predicted"/>
<dbReference type="Proteomes" id="UP001250214">
    <property type="component" value="Unassembled WGS sequence"/>
</dbReference>
<keyword evidence="2" id="KW-1185">Reference proteome</keyword>
<dbReference type="EMBL" id="JAVLVT010000001">
    <property type="protein sequence ID" value="MDS1268873.1"/>
    <property type="molecule type" value="Genomic_DNA"/>
</dbReference>
<organism evidence="1 2">
    <name type="scientific">Lipingzhangella rawalii</name>
    <dbReference type="NCBI Taxonomy" id="2055835"/>
    <lineage>
        <taxon>Bacteria</taxon>
        <taxon>Bacillati</taxon>
        <taxon>Actinomycetota</taxon>
        <taxon>Actinomycetes</taxon>
        <taxon>Streptosporangiales</taxon>
        <taxon>Nocardiopsidaceae</taxon>
        <taxon>Lipingzhangella</taxon>
    </lineage>
</organism>
<reference evidence="2" key="1">
    <citation type="submission" date="2023-07" db="EMBL/GenBank/DDBJ databases">
        <title>Novel species in the genus Lipingzhangella isolated from Sambhar Salt Lake.</title>
        <authorList>
            <person name="Jiya N."/>
            <person name="Kajale S."/>
            <person name="Sharma A."/>
        </authorList>
    </citation>
    <scope>NUCLEOTIDE SEQUENCE [LARGE SCALE GENOMIC DNA]</scope>
    <source>
        <strain evidence="2">LS1_29</strain>
    </source>
</reference>
<evidence type="ECO:0000313" key="1">
    <source>
        <dbReference type="EMBL" id="MDS1268873.1"/>
    </source>
</evidence>